<protein>
    <submittedName>
        <fullName evidence="2">Uncharacterized protein</fullName>
    </submittedName>
</protein>
<gene>
    <name evidence="2" type="ORF">g.75651</name>
</gene>
<organism evidence="2">
    <name type="scientific">Lygus hesperus</name>
    <name type="common">Western plant bug</name>
    <dbReference type="NCBI Taxonomy" id="30085"/>
    <lineage>
        <taxon>Eukaryota</taxon>
        <taxon>Metazoa</taxon>
        <taxon>Ecdysozoa</taxon>
        <taxon>Arthropoda</taxon>
        <taxon>Hexapoda</taxon>
        <taxon>Insecta</taxon>
        <taxon>Pterygota</taxon>
        <taxon>Neoptera</taxon>
        <taxon>Paraneoptera</taxon>
        <taxon>Hemiptera</taxon>
        <taxon>Heteroptera</taxon>
        <taxon>Panheteroptera</taxon>
        <taxon>Cimicomorpha</taxon>
        <taxon>Miridae</taxon>
        <taxon>Mirini</taxon>
        <taxon>Lygus</taxon>
    </lineage>
</organism>
<reference evidence="2" key="1">
    <citation type="journal article" date="2016" name="Gigascience">
        <title>De novo construction of an expanded transcriptome assembly for the western tarnished plant bug, Lygus hesperus.</title>
        <authorList>
            <person name="Tassone E.E."/>
            <person name="Geib S.M."/>
            <person name="Hall B."/>
            <person name="Fabrick J.A."/>
            <person name="Brent C.S."/>
            <person name="Hull J.J."/>
        </authorList>
    </citation>
    <scope>NUCLEOTIDE SEQUENCE</scope>
</reference>
<evidence type="ECO:0000313" key="2">
    <source>
        <dbReference type="EMBL" id="JAQ15614.1"/>
    </source>
</evidence>
<accession>A0A146M786</accession>
<feature type="signal peptide" evidence="1">
    <location>
        <begin position="1"/>
        <end position="20"/>
    </location>
</feature>
<keyword evidence="1" id="KW-0732">Signal</keyword>
<proteinExistence type="predicted"/>
<evidence type="ECO:0000256" key="1">
    <source>
        <dbReference type="SAM" id="SignalP"/>
    </source>
</evidence>
<name>A0A146M786_LYGHE</name>
<sequence>MKHNVLLLVILLGIVSQVSSVKKRLFFGDYSSSESSDSSNSTESDEWLDSLLSVFGPISTTTKRPTAGTKIPITTTTSRPPIIKCSEKPTEPCPADCLTDSAIIHGFCCNCKNPTGQPKNVTCPANLICPVFEDPLCPDYMYMLTCCCSKILK</sequence>
<dbReference type="AlphaFoldDB" id="A0A146M786"/>
<feature type="chain" id="PRO_5007527667" evidence="1">
    <location>
        <begin position="21"/>
        <end position="153"/>
    </location>
</feature>
<dbReference type="EMBL" id="GDHC01003015">
    <property type="protein sequence ID" value="JAQ15614.1"/>
    <property type="molecule type" value="Transcribed_RNA"/>
</dbReference>